<feature type="compositionally biased region" description="Acidic residues" evidence="2">
    <location>
        <begin position="249"/>
        <end position="267"/>
    </location>
</feature>
<feature type="region of interest" description="Disordered" evidence="2">
    <location>
        <begin position="216"/>
        <end position="269"/>
    </location>
</feature>
<name>A0A9W7CTR1_9STRA</name>
<keyword evidence="4" id="KW-1185">Reference proteome</keyword>
<protein>
    <submittedName>
        <fullName evidence="3">Unnamed protein product</fullName>
    </submittedName>
</protein>
<dbReference type="AlphaFoldDB" id="A0A9W7CTR1"/>
<dbReference type="Proteomes" id="UP001165121">
    <property type="component" value="Unassembled WGS sequence"/>
</dbReference>
<proteinExistence type="predicted"/>
<gene>
    <name evidence="3" type="ORF">Pfra01_001365700</name>
</gene>
<dbReference type="Gene3D" id="3.90.1720.10">
    <property type="entry name" value="endopeptidase domain like (from Nostoc punctiforme)"/>
    <property type="match status" value="1"/>
</dbReference>
<evidence type="ECO:0000256" key="2">
    <source>
        <dbReference type="SAM" id="MobiDB-lite"/>
    </source>
</evidence>
<feature type="compositionally biased region" description="Low complexity" evidence="2">
    <location>
        <begin position="59"/>
        <end position="87"/>
    </location>
</feature>
<feature type="compositionally biased region" description="Basic and acidic residues" evidence="2">
    <location>
        <begin position="38"/>
        <end position="52"/>
    </location>
</feature>
<feature type="compositionally biased region" description="Polar residues" evidence="2">
    <location>
        <begin position="106"/>
        <end position="116"/>
    </location>
</feature>
<comment type="caution">
    <text evidence="3">The sequence shown here is derived from an EMBL/GenBank/DDBJ whole genome shotgun (WGS) entry which is preliminary data.</text>
</comment>
<feature type="region of interest" description="Disordered" evidence="2">
    <location>
        <begin position="1"/>
        <end position="117"/>
    </location>
</feature>
<feature type="coiled-coil region" evidence="1">
    <location>
        <begin position="179"/>
        <end position="206"/>
    </location>
</feature>
<organism evidence="3 4">
    <name type="scientific">Phytophthora fragariaefolia</name>
    <dbReference type="NCBI Taxonomy" id="1490495"/>
    <lineage>
        <taxon>Eukaryota</taxon>
        <taxon>Sar</taxon>
        <taxon>Stramenopiles</taxon>
        <taxon>Oomycota</taxon>
        <taxon>Peronosporomycetes</taxon>
        <taxon>Peronosporales</taxon>
        <taxon>Peronosporaceae</taxon>
        <taxon>Phytophthora</taxon>
    </lineage>
</organism>
<dbReference type="EMBL" id="BSXT01001402">
    <property type="protein sequence ID" value="GMF42133.1"/>
    <property type="molecule type" value="Genomic_DNA"/>
</dbReference>
<reference evidence="3" key="1">
    <citation type="submission" date="2023-04" db="EMBL/GenBank/DDBJ databases">
        <title>Phytophthora fragariaefolia NBRC 109709.</title>
        <authorList>
            <person name="Ichikawa N."/>
            <person name="Sato H."/>
            <person name="Tonouchi N."/>
        </authorList>
    </citation>
    <scope>NUCLEOTIDE SEQUENCE</scope>
    <source>
        <strain evidence="3">NBRC 109709</strain>
    </source>
</reference>
<accession>A0A9W7CTR1</accession>
<evidence type="ECO:0000256" key="1">
    <source>
        <dbReference type="SAM" id="Coils"/>
    </source>
</evidence>
<evidence type="ECO:0000313" key="3">
    <source>
        <dbReference type="EMBL" id="GMF42133.1"/>
    </source>
</evidence>
<evidence type="ECO:0000313" key="4">
    <source>
        <dbReference type="Proteomes" id="UP001165121"/>
    </source>
</evidence>
<keyword evidence="1" id="KW-0175">Coiled coil</keyword>
<dbReference type="OrthoDB" id="58838at2759"/>
<sequence length="661" mass="71790">MSEKKPRAVRSPVQKRQRPHSKLDSDPEEASVSSDASGDLHERVSPHSESIPKRRKGSEASSAASGSVSGSSTSSSPSDESSDEGVPAPEGFSATKGGQQLAARESNGTRASTQNGGFVGNAHVIKSHRTQQKANYRLKLLAELRGIVETVSLLASQLANGAASPMGMVPGSRVDPTLAEEVQQDLRFFREQKRRLQQELDALEHNPKFLETLLEQAKAGGDGGSRKRRRLEAGGSDEEEYSSSTTSSDDSDTAEDDDEEEEDEDEEHERIRLAKVGAISSRQVSAQSSGWHNLRPGREADSVVITFDDVSDDGELPRLECDREVANAYVRLRVQTLQQDRRLKLLAELRGVVSTISQLAQQLAWNGVAAAALAARTGGVCPALDQDVLRDIAFFRHEKQRLKQEIAALDGGAFANASCTHQVRAPPGGEALQFIPGSMDDTIMETLETGDVIFFQRKLTAMQPLAALHTWVTRLRLRPRFDHCGWIYVDRLGRKFIVEETLDKVQCRPYSARVLTSEATEISVLTLKLEEAANSFIAKNLGRASRISLRHTVSALITPEEMRRASPDGVPAFPCAGAGAGRFGGFRLTLMNGACMAAAFVVEAYDAMGLATKNQLTNTQPPISSATVSPRDFASSKIRLQSQAEGAKPPAFGRLLPIRLE</sequence>